<protein>
    <submittedName>
        <fullName evidence="2">(rape) hypothetical protein</fullName>
    </submittedName>
</protein>
<dbReference type="AlphaFoldDB" id="A0A816T5E6"/>
<accession>A0A816T5E6</accession>
<gene>
    <name evidence="2" type="ORF">DARMORV10_A05P03170.1</name>
</gene>
<feature type="transmembrane region" description="Helical" evidence="1">
    <location>
        <begin position="51"/>
        <end position="71"/>
    </location>
</feature>
<organism evidence="2">
    <name type="scientific">Brassica napus</name>
    <name type="common">Rape</name>
    <dbReference type="NCBI Taxonomy" id="3708"/>
    <lineage>
        <taxon>Eukaryota</taxon>
        <taxon>Viridiplantae</taxon>
        <taxon>Streptophyta</taxon>
        <taxon>Embryophyta</taxon>
        <taxon>Tracheophyta</taxon>
        <taxon>Spermatophyta</taxon>
        <taxon>Magnoliopsida</taxon>
        <taxon>eudicotyledons</taxon>
        <taxon>Gunneridae</taxon>
        <taxon>Pentapetalae</taxon>
        <taxon>rosids</taxon>
        <taxon>malvids</taxon>
        <taxon>Brassicales</taxon>
        <taxon>Brassicaceae</taxon>
        <taxon>Brassiceae</taxon>
        <taxon>Brassica</taxon>
    </lineage>
</organism>
<keyword evidence="1" id="KW-1133">Transmembrane helix</keyword>
<dbReference type="EMBL" id="HG994359">
    <property type="protein sequence ID" value="CAF2093924.1"/>
    <property type="molecule type" value="Genomic_DNA"/>
</dbReference>
<evidence type="ECO:0000256" key="1">
    <source>
        <dbReference type="SAM" id="Phobius"/>
    </source>
</evidence>
<keyword evidence="1" id="KW-0812">Transmembrane</keyword>
<evidence type="ECO:0000313" key="2">
    <source>
        <dbReference type="EMBL" id="CAF2093924.1"/>
    </source>
</evidence>
<sequence length="75" mass="8266">MELEVRKEELLKKVGEGEKTLLVLNERIMEEPTANGVRDIKDCDQECQWPVVAAGSVGALGLVAATVFVCYSKRT</sequence>
<proteinExistence type="predicted"/>
<keyword evidence="1" id="KW-0472">Membrane</keyword>
<dbReference type="Proteomes" id="UP001295469">
    <property type="component" value="Chromosome A05"/>
</dbReference>
<reference evidence="2" key="1">
    <citation type="submission" date="2021-01" db="EMBL/GenBank/DDBJ databases">
        <authorList>
            <consortium name="Genoscope - CEA"/>
            <person name="William W."/>
        </authorList>
    </citation>
    <scope>NUCLEOTIDE SEQUENCE</scope>
</reference>
<name>A0A816T5E6_BRANA</name>